<name>M7NYL3_9GAMM</name>
<dbReference type="Pfam" id="PF04168">
    <property type="entry name" value="Alpha-E"/>
    <property type="match status" value="1"/>
</dbReference>
<gene>
    <name evidence="2" type="ORF">MPL1_11193</name>
</gene>
<dbReference type="STRING" id="1286106.MPL1_11193"/>
<protein>
    <recommendedName>
        <fullName evidence="1">DUF403 domain-containing protein</fullName>
    </recommendedName>
</protein>
<dbReference type="InterPro" id="IPR007296">
    <property type="entry name" value="DUF403"/>
</dbReference>
<proteinExistence type="predicted"/>
<organism evidence="2 3">
    <name type="scientific">Methylophaga lonarensis MPL</name>
    <dbReference type="NCBI Taxonomy" id="1286106"/>
    <lineage>
        <taxon>Bacteria</taxon>
        <taxon>Pseudomonadati</taxon>
        <taxon>Pseudomonadota</taxon>
        <taxon>Gammaproteobacteria</taxon>
        <taxon>Thiotrichales</taxon>
        <taxon>Piscirickettsiaceae</taxon>
        <taxon>Methylophaga</taxon>
    </lineage>
</organism>
<dbReference type="AlphaFoldDB" id="M7NYL3"/>
<dbReference type="eggNOG" id="COG2307">
    <property type="taxonomic scope" value="Bacteria"/>
</dbReference>
<dbReference type="RefSeq" id="WP_009727193.1">
    <property type="nucleotide sequence ID" value="NZ_APHR01000062.1"/>
</dbReference>
<sequence>MMLSRVAERVYWLARYLERVENTARLINVHTNLLMDLPADVEVGWFTLVTIFDGELFFHASYDEINENNVMHFLLADENNAISLINSLSALRENARTSLDILPEETWEQVNELYLLVKSELSAISNRRRRQKLLLSMSERCQTVWGILANHMSRNHGYYFMQTAKHLERADMTSRILELASLLLAENRSQSMRAVEGILWSHLLRALSAQQMFTHSRNNDVNAEAVLAFLLRDSAFPRSLFFSLGAINRYLSPLPGAQKVIDHHRQSIEFMFENPQENLPAEEIHNRMDALQIRLAGLNTAIGQQWFYPVHSS</sequence>
<dbReference type="PATRIC" id="fig|1286106.3.peg.2238"/>
<dbReference type="PANTHER" id="PTHR34595:SF7">
    <property type="entry name" value="SLL1039 PROTEIN"/>
    <property type="match status" value="1"/>
</dbReference>
<dbReference type="InterPro" id="IPR051680">
    <property type="entry name" value="ATP-dep_Glu-Cys_Ligase-2"/>
</dbReference>
<evidence type="ECO:0000259" key="1">
    <source>
        <dbReference type="Pfam" id="PF04168"/>
    </source>
</evidence>
<feature type="domain" description="DUF403" evidence="1">
    <location>
        <begin position="2"/>
        <end position="307"/>
    </location>
</feature>
<dbReference type="Proteomes" id="UP000012019">
    <property type="component" value="Unassembled WGS sequence"/>
</dbReference>
<reference evidence="2 3" key="1">
    <citation type="journal article" date="2013" name="Genome Announc.">
        <title>Draft Genome Sequence of Methylophaga lonarensis MPLT, a Haloalkaliphilic (Non-Methane-Utilizing) Methylotroph.</title>
        <authorList>
            <person name="Shetty S.A."/>
            <person name="Marathe N.P."/>
            <person name="Munot H."/>
            <person name="Antony C.P."/>
            <person name="Dhotre D.P."/>
            <person name="Murrell J.C."/>
            <person name="Shouche Y.S."/>
        </authorList>
    </citation>
    <scope>NUCLEOTIDE SEQUENCE [LARGE SCALE GENOMIC DNA]</scope>
    <source>
        <strain evidence="2 3">MPL</strain>
    </source>
</reference>
<comment type="caution">
    <text evidence="2">The sequence shown here is derived from an EMBL/GenBank/DDBJ whole genome shotgun (WGS) entry which is preliminary data.</text>
</comment>
<keyword evidence="3" id="KW-1185">Reference proteome</keyword>
<accession>M7NYL3</accession>
<evidence type="ECO:0000313" key="3">
    <source>
        <dbReference type="Proteomes" id="UP000012019"/>
    </source>
</evidence>
<dbReference type="EMBL" id="APHR01000062">
    <property type="protein sequence ID" value="EMR12276.1"/>
    <property type="molecule type" value="Genomic_DNA"/>
</dbReference>
<dbReference type="PANTHER" id="PTHR34595">
    <property type="entry name" value="BLR5612 PROTEIN"/>
    <property type="match status" value="1"/>
</dbReference>
<evidence type="ECO:0000313" key="2">
    <source>
        <dbReference type="EMBL" id="EMR12276.1"/>
    </source>
</evidence>